<feature type="domain" description="Thiolase N-terminal" evidence="5">
    <location>
        <begin position="4"/>
        <end position="227"/>
    </location>
</feature>
<name>A0A8J3M957_9ACTN</name>
<comment type="caution">
    <text evidence="7">The sequence shown here is derived from an EMBL/GenBank/DDBJ whole genome shotgun (WGS) entry which is preliminary data.</text>
</comment>
<keyword evidence="2 4" id="KW-0808">Transferase</keyword>
<dbReference type="SUPFAM" id="SSF53901">
    <property type="entry name" value="Thiolase-like"/>
    <property type="match status" value="2"/>
</dbReference>
<dbReference type="NCBIfam" id="TIGR01930">
    <property type="entry name" value="AcCoA-C-Actrans"/>
    <property type="match status" value="1"/>
</dbReference>
<evidence type="ECO:0000256" key="2">
    <source>
        <dbReference type="ARBA" id="ARBA00022679"/>
    </source>
</evidence>
<keyword evidence="3 4" id="KW-0012">Acyltransferase</keyword>
<dbReference type="InterPro" id="IPR020617">
    <property type="entry name" value="Thiolase_C"/>
</dbReference>
<dbReference type="InterPro" id="IPR016039">
    <property type="entry name" value="Thiolase-like"/>
</dbReference>
<feature type="domain" description="Thiolase C-terminal" evidence="6">
    <location>
        <begin position="278"/>
        <end position="399"/>
    </location>
</feature>
<evidence type="ECO:0000259" key="5">
    <source>
        <dbReference type="Pfam" id="PF00108"/>
    </source>
</evidence>
<dbReference type="PIRSF" id="PIRSF000429">
    <property type="entry name" value="Ac-CoA_Ac_transf"/>
    <property type="match status" value="1"/>
</dbReference>
<protein>
    <submittedName>
        <fullName evidence="7">Acetyl-CoA acetyltransferase</fullName>
    </submittedName>
</protein>
<dbReference type="InterPro" id="IPR020616">
    <property type="entry name" value="Thiolase_N"/>
</dbReference>
<dbReference type="Proteomes" id="UP000630097">
    <property type="component" value="Unassembled WGS sequence"/>
</dbReference>
<organism evidence="7 8">
    <name type="scientific">Planotetraspora kaengkrachanensis</name>
    <dbReference type="NCBI Taxonomy" id="575193"/>
    <lineage>
        <taxon>Bacteria</taxon>
        <taxon>Bacillati</taxon>
        <taxon>Actinomycetota</taxon>
        <taxon>Actinomycetes</taxon>
        <taxon>Streptosporangiales</taxon>
        <taxon>Streptosporangiaceae</taxon>
        <taxon>Planotetraspora</taxon>
    </lineage>
</organism>
<dbReference type="GO" id="GO:0016747">
    <property type="term" value="F:acyltransferase activity, transferring groups other than amino-acyl groups"/>
    <property type="evidence" value="ECO:0007669"/>
    <property type="project" value="InterPro"/>
</dbReference>
<dbReference type="PROSITE" id="PS00098">
    <property type="entry name" value="THIOLASE_1"/>
    <property type="match status" value="1"/>
</dbReference>
<dbReference type="Gene3D" id="3.40.47.10">
    <property type="match status" value="2"/>
</dbReference>
<reference evidence="7 8" key="1">
    <citation type="submission" date="2021-01" db="EMBL/GenBank/DDBJ databases">
        <title>Whole genome shotgun sequence of Planotetraspora kaengkrachanensis NBRC 104272.</title>
        <authorList>
            <person name="Komaki H."/>
            <person name="Tamura T."/>
        </authorList>
    </citation>
    <scope>NUCLEOTIDE SEQUENCE [LARGE SCALE GENOMIC DNA]</scope>
    <source>
        <strain evidence="7 8">NBRC 104272</strain>
    </source>
</reference>
<gene>
    <name evidence="7" type="ORF">Pka01_35270</name>
</gene>
<accession>A0A8J3M957</accession>
<comment type="similarity">
    <text evidence="1 4">Belongs to the thiolase-like superfamily. Thiolase family.</text>
</comment>
<sequence>MSDVYVLEYVRTPRGKGSPRGSLHHRSPVDLVATLQQAIVGRTGLDPAAVEDVVVGSASQVDEQGANLARTATLLAGWGDGVPGGTVNRFCASGIDAVAQTAARIRAGDLGLAVAGGVESVSRVPMFSDRGPLWSDPETVKRVGSIHMGVAADLNATIDGWRRDELDAYAVETHTKAAAAWDRGDYARSVVPVPRADGTVFDRDELIRPGTTAETLAALPPAFAELGASGQDGLAVAAHPEVGPISHLHTVGTSPALADGAALVVLGTEEQARRHGLRPRARVIASATAAVDPVIMLTAGQTAVEKVIAKAELEPSDIDVFEFAEAFSALCLRLRRDLGPGPDRLNPAGGTIAMGHAFGATGTIMVGGCADALDRLGGRYGVAAVSGAAGLGVAVLIERIPE</sequence>
<dbReference type="Pfam" id="PF00108">
    <property type="entry name" value="Thiolase_N"/>
    <property type="match status" value="1"/>
</dbReference>
<dbReference type="InterPro" id="IPR020615">
    <property type="entry name" value="Thiolase_acyl_enz_int_AS"/>
</dbReference>
<evidence type="ECO:0000256" key="4">
    <source>
        <dbReference type="RuleBase" id="RU003557"/>
    </source>
</evidence>
<evidence type="ECO:0000256" key="1">
    <source>
        <dbReference type="ARBA" id="ARBA00010982"/>
    </source>
</evidence>
<evidence type="ECO:0000313" key="7">
    <source>
        <dbReference type="EMBL" id="GIG80400.1"/>
    </source>
</evidence>
<keyword evidence="8" id="KW-1185">Reference proteome</keyword>
<dbReference type="PANTHER" id="PTHR43365">
    <property type="entry name" value="BLR7806 PROTEIN"/>
    <property type="match status" value="1"/>
</dbReference>
<evidence type="ECO:0000313" key="8">
    <source>
        <dbReference type="Proteomes" id="UP000630097"/>
    </source>
</evidence>
<dbReference type="CDD" id="cd00751">
    <property type="entry name" value="thiolase"/>
    <property type="match status" value="1"/>
</dbReference>
<dbReference type="Pfam" id="PF02803">
    <property type="entry name" value="Thiolase_C"/>
    <property type="match status" value="1"/>
</dbReference>
<dbReference type="InterPro" id="IPR002155">
    <property type="entry name" value="Thiolase"/>
</dbReference>
<proteinExistence type="inferred from homology"/>
<dbReference type="PANTHER" id="PTHR43365:SF1">
    <property type="entry name" value="ACETYL-COA C-ACYLTRANSFERASE"/>
    <property type="match status" value="1"/>
</dbReference>
<dbReference type="EMBL" id="BONV01000014">
    <property type="protein sequence ID" value="GIG80400.1"/>
    <property type="molecule type" value="Genomic_DNA"/>
</dbReference>
<evidence type="ECO:0000256" key="3">
    <source>
        <dbReference type="ARBA" id="ARBA00023315"/>
    </source>
</evidence>
<evidence type="ECO:0000259" key="6">
    <source>
        <dbReference type="Pfam" id="PF02803"/>
    </source>
</evidence>
<dbReference type="AlphaFoldDB" id="A0A8J3M957"/>